<dbReference type="PANTHER" id="PTHR46320:SF1">
    <property type="entry name" value="GLYCEROPHOSPHODIESTER PHOSPHODIESTERASE 1"/>
    <property type="match status" value="1"/>
</dbReference>
<feature type="domain" description="GP-PDE" evidence="2">
    <location>
        <begin position="53"/>
        <end position="305"/>
    </location>
</feature>
<evidence type="ECO:0000256" key="1">
    <source>
        <dbReference type="SAM" id="MobiDB-lite"/>
    </source>
</evidence>
<dbReference type="GO" id="GO:0006644">
    <property type="term" value="P:phospholipid metabolic process"/>
    <property type="evidence" value="ECO:0007669"/>
    <property type="project" value="TreeGrafter"/>
</dbReference>
<accession>A0A8D6VU43</accession>
<reference evidence="3 5" key="1">
    <citation type="submission" date="2021-02" db="EMBL/GenBank/DDBJ databases">
        <authorList>
            <person name="Pothier F. J."/>
        </authorList>
    </citation>
    <scope>NUCLEOTIDE SEQUENCE</scope>
    <source>
        <strain evidence="4 5">301</strain>
        <strain evidence="3">CFBP 1159</strain>
    </source>
</reference>
<dbReference type="SUPFAM" id="SSF51695">
    <property type="entry name" value="PLC-like phosphodiesterases"/>
    <property type="match status" value="1"/>
</dbReference>
<dbReference type="CDD" id="cd08566">
    <property type="entry name" value="GDPD_AtGDE_like"/>
    <property type="match status" value="1"/>
</dbReference>
<dbReference type="AlphaFoldDB" id="A0A8D6VU43"/>
<dbReference type="InterPro" id="IPR030395">
    <property type="entry name" value="GP_PDE_dom"/>
</dbReference>
<dbReference type="PANTHER" id="PTHR46320">
    <property type="entry name" value="GLYCEROPHOSPHODIESTER PHOSPHODIESTERASE 1"/>
    <property type="match status" value="1"/>
</dbReference>
<gene>
    <name evidence="3" type="ORF">CFBP1159_40820</name>
    <name evidence="4" type="ORF">XAC301_42920</name>
</gene>
<dbReference type="GO" id="GO:0005886">
    <property type="term" value="C:plasma membrane"/>
    <property type="evidence" value="ECO:0007669"/>
    <property type="project" value="TreeGrafter"/>
</dbReference>
<organism evidence="3">
    <name type="scientific">Xanthomonas arboricola pv. corylina</name>
    <dbReference type="NCBI Taxonomy" id="487821"/>
    <lineage>
        <taxon>Bacteria</taxon>
        <taxon>Pseudomonadati</taxon>
        <taxon>Pseudomonadota</taxon>
        <taxon>Gammaproteobacteria</taxon>
        <taxon>Lysobacterales</taxon>
        <taxon>Lysobacteraceae</taxon>
        <taxon>Xanthomonas</taxon>
    </lineage>
</organism>
<proteinExistence type="predicted"/>
<evidence type="ECO:0000313" key="3">
    <source>
        <dbReference type="EMBL" id="CAE6849848.1"/>
    </source>
</evidence>
<dbReference type="InterPro" id="IPR017946">
    <property type="entry name" value="PLC-like_Pdiesterase_TIM-brl"/>
</dbReference>
<dbReference type="GO" id="GO:0070291">
    <property type="term" value="P:N-acylethanolamine metabolic process"/>
    <property type="evidence" value="ECO:0007669"/>
    <property type="project" value="TreeGrafter"/>
</dbReference>
<dbReference type="EMBL" id="HG992341">
    <property type="protein sequence ID" value="CAE6849869.1"/>
    <property type="molecule type" value="Genomic_DNA"/>
</dbReference>
<keyword evidence="5" id="KW-1185">Reference proteome</keyword>
<protein>
    <recommendedName>
        <fullName evidence="2">GP-PDE domain-containing protein</fullName>
    </recommendedName>
</protein>
<dbReference type="Proteomes" id="UP000835243">
    <property type="component" value="Chromosome"/>
</dbReference>
<name>A0A8D6VU43_9XANT</name>
<evidence type="ECO:0000259" key="2">
    <source>
        <dbReference type="PROSITE" id="PS51704"/>
    </source>
</evidence>
<dbReference type="Proteomes" id="UP000835287">
    <property type="component" value="Chromosome"/>
</dbReference>
<evidence type="ECO:0000313" key="5">
    <source>
        <dbReference type="Proteomes" id="UP000835287"/>
    </source>
</evidence>
<dbReference type="EMBL" id="HG992338">
    <property type="protein sequence ID" value="CAE6857274.1"/>
    <property type="molecule type" value="Genomic_DNA"/>
</dbReference>
<feature type="compositionally biased region" description="Low complexity" evidence="1">
    <location>
        <begin position="340"/>
        <end position="357"/>
    </location>
</feature>
<evidence type="ECO:0000313" key="4">
    <source>
        <dbReference type="EMBL" id="CAE6857274.1"/>
    </source>
</evidence>
<feature type="region of interest" description="Disordered" evidence="1">
    <location>
        <begin position="315"/>
        <end position="357"/>
    </location>
</feature>
<dbReference type="EMBL" id="HG992338">
    <property type="protein sequence ID" value="CAE6857294.1"/>
    <property type="molecule type" value="Genomic_DNA"/>
</dbReference>
<dbReference type="Pfam" id="PF03009">
    <property type="entry name" value="GDPD"/>
    <property type="match status" value="1"/>
</dbReference>
<dbReference type="Gene3D" id="3.20.20.190">
    <property type="entry name" value="Phosphatidylinositol (PI) phosphodiesterase"/>
    <property type="match status" value="1"/>
</dbReference>
<dbReference type="PROSITE" id="PS51704">
    <property type="entry name" value="GP_PDE"/>
    <property type="match status" value="1"/>
</dbReference>
<dbReference type="EMBL" id="HG992341">
    <property type="protein sequence ID" value="CAE6849848.1"/>
    <property type="molecule type" value="Genomic_DNA"/>
</dbReference>
<dbReference type="GO" id="GO:0006580">
    <property type="term" value="P:ethanolamine metabolic process"/>
    <property type="evidence" value="ECO:0007669"/>
    <property type="project" value="TreeGrafter"/>
</dbReference>
<dbReference type="GO" id="GO:0008889">
    <property type="term" value="F:glycerophosphodiester phosphodiesterase activity"/>
    <property type="evidence" value="ECO:0007669"/>
    <property type="project" value="TreeGrafter"/>
</dbReference>
<sequence length="375" mass="40764">MPTALVPHPLARACRLLGAPAVLDAMPQLAAASCGNTAHKMAEILNDTFTAGTLVLAHRGLWGKYSGDTALPENSSRAVLTADVQRMDGVELDVKITQDGMPILMHDFNLGRTTDVYAVVGGGKYDPATNQGANPTVSSLPLATIKRLHLLTPDRSTVTGWQVYSLDELFAYWKNNNMQLPLIFDVKTADGVRAVHTAAVRAFPNHPEQVVAMKVNATLFPHPAAFVGNSRYVHAIPVYTTNMLSSIDVPASRVEWQSYAHTLEINVKQDDGLLQGQKNAARAEGKRIGVFQAIPDGPVAGKFYTTTARAVTRWRKNSRRPTREMPIPPTIAEIPASGCRSASGRSPPTTRRPPCACSRPTADAYRITRRNRLIV</sequence>